<gene>
    <name evidence="1" type="ORF">LV84_00476</name>
</gene>
<evidence type="ECO:0000313" key="1">
    <source>
        <dbReference type="EMBL" id="PZX60206.1"/>
    </source>
</evidence>
<organism evidence="1 2">
    <name type="scientific">Algoriphagus ratkowskyi</name>
    <dbReference type="NCBI Taxonomy" id="57028"/>
    <lineage>
        <taxon>Bacteria</taxon>
        <taxon>Pseudomonadati</taxon>
        <taxon>Bacteroidota</taxon>
        <taxon>Cytophagia</taxon>
        <taxon>Cytophagales</taxon>
        <taxon>Cyclobacteriaceae</taxon>
        <taxon>Algoriphagus</taxon>
    </lineage>
</organism>
<evidence type="ECO:0000313" key="2">
    <source>
        <dbReference type="Proteomes" id="UP000249115"/>
    </source>
</evidence>
<accession>A0A2W7RMK1</accession>
<name>A0A2W7RMK1_9BACT</name>
<protein>
    <submittedName>
        <fullName evidence="1">Uncharacterized protein</fullName>
    </submittedName>
</protein>
<reference evidence="1 2" key="1">
    <citation type="submission" date="2018-06" db="EMBL/GenBank/DDBJ databases">
        <title>Genomic Encyclopedia of Archaeal and Bacterial Type Strains, Phase II (KMG-II): from individual species to whole genera.</title>
        <authorList>
            <person name="Goeker M."/>
        </authorList>
    </citation>
    <scope>NUCLEOTIDE SEQUENCE [LARGE SCALE GENOMIC DNA]</scope>
    <source>
        <strain evidence="1 2">DSM 22686</strain>
    </source>
</reference>
<sequence>MNSEAITELLSNLERTKGKQTIVELQTNSEKLFTLLDNQELLPDPIKKQLWKLYLSYSKYQASLKN</sequence>
<proteinExistence type="predicted"/>
<dbReference type="Proteomes" id="UP000249115">
    <property type="component" value="Unassembled WGS sequence"/>
</dbReference>
<dbReference type="AlphaFoldDB" id="A0A2W7RMK1"/>
<comment type="caution">
    <text evidence="1">The sequence shown here is derived from an EMBL/GenBank/DDBJ whole genome shotgun (WGS) entry which is preliminary data.</text>
</comment>
<dbReference type="EMBL" id="QKZU01000002">
    <property type="protein sequence ID" value="PZX60206.1"/>
    <property type="molecule type" value="Genomic_DNA"/>
</dbReference>